<evidence type="ECO:0000313" key="1">
    <source>
        <dbReference type="EMBL" id="VBB69042.1"/>
    </source>
</evidence>
<evidence type="ECO:0008006" key="2">
    <source>
        <dbReference type="Google" id="ProtNLM"/>
    </source>
</evidence>
<organism evidence="1">
    <name type="scientific">invertebrate metagenome</name>
    <dbReference type="NCBI Taxonomy" id="1711999"/>
    <lineage>
        <taxon>unclassified sequences</taxon>
        <taxon>metagenomes</taxon>
        <taxon>organismal metagenomes</taxon>
    </lineage>
</organism>
<reference evidence="1" key="1">
    <citation type="submission" date="2018-10" db="EMBL/GenBank/DDBJ databases">
        <authorList>
            <person name="Gruber-Vodicka H."/>
            <person name="Jaeckle O."/>
        </authorList>
    </citation>
    <scope>NUCLEOTIDE SEQUENCE</scope>
</reference>
<gene>
    <name evidence="1" type="ORF">RIEGSTA812A_PEG_515</name>
</gene>
<name>A0A484HB87_9ZZZZ</name>
<dbReference type="AlphaFoldDB" id="A0A484HB87"/>
<dbReference type="PROSITE" id="PS51257">
    <property type="entry name" value="PROKAR_LIPOPROTEIN"/>
    <property type="match status" value="1"/>
</dbReference>
<sequence length="130" mass="14097">MLCWRSILVFNVLLLVSFSMVGCSVRSNVHNNVLSLTSAHPSIEVPQEFGLRPTLAGEGLAIAHAVKERNVATTGHSSGTILLLRAAGAGWALPNIRALIDHEETTAMTTEERWAFIDQLQVAPDPWPGE</sequence>
<protein>
    <recommendedName>
        <fullName evidence="2">Lipoprotein</fullName>
    </recommendedName>
</protein>
<accession>A0A484HB87</accession>
<proteinExistence type="predicted"/>
<dbReference type="EMBL" id="LR026963">
    <property type="protein sequence ID" value="VBB69042.1"/>
    <property type="molecule type" value="Genomic_DNA"/>
</dbReference>